<feature type="transmembrane region" description="Helical" evidence="1">
    <location>
        <begin position="12"/>
        <end position="35"/>
    </location>
</feature>
<dbReference type="Proteomes" id="UP001500736">
    <property type="component" value="Unassembled WGS sequence"/>
</dbReference>
<keyword evidence="1" id="KW-0812">Transmembrane</keyword>
<feature type="transmembrane region" description="Helical" evidence="1">
    <location>
        <begin position="41"/>
        <end position="63"/>
    </location>
</feature>
<protein>
    <recommendedName>
        <fullName evidence="4">PH (Pleckstrin Homology) domain-containing protein</fullName>
    </recommendedName>
</protein>
<evidence type="ECO:0000256" key="1">
    <source>
        <dbReference type="SAM" id="Phobius"/>
    </source>
</evidence>
<keyword evidence="3" id="KW-1185">Reference proteome</keyword>
<keyword evidence="1" id="KW-1133">Transmembrane helix</keyword>
<evidence type="ECO:0000313" key="3">
    <source>
        <dbReference type="Proteomes" id="UP001500736"/>
    </source>
</evidence>
<accession>A0ABN1JJN1</accession>
<gene>
    <name evidence="2" type="ORF">GCM10009431_12270</name>
</gene>
<proteinExistence type="predicted"/>
<name>A0ABN1JJN1_9FLAO</name>
<dbReference type="RefSeq" id="WP_343796646.1">
    <property type="nucleotide sequence ID" value="NZ_BAAAGF010000001.1"/>
</dbReference>
<keyword evidence="1" id="KW-0472">Membrane</keyword>
<dbReference type="EMBL" id="BAAAGF010000001">
    <property type="protein sequence ID" value="GAA0741278.1"/>
    <property type="molecule type" value="Genomic_DNA"/>
</dbReference>
<organism evidence="2 3">
    <name type="scientific">Gaetbulibacter jejuensis</name>
    <dbReference type="NCBI Taxonomy" id="584607"/>
    <lineage>
        <taxon>Bacteria</taxon>
        <taxon>Pseudomonadati</taxon>
        <taxon>Bacteroidota</taxon>
        <taxon>Flavobacteriia</taxon>
        <taxon>Flavobacteriales</taxon>
        <taxon>Flavobacteriaceae</taxon>
        <taxon>Gaetbulibacter</taxon>
    </lineage>
</organism>
<evidence type="ECO:0000313" key="2">
    <source>
        <dbReference type="EMBL" id="GAA0741278.1"/>
    </source>
</evidence>
<reference evidence="2 3" key="1">
    <citation type="journal article" date="2019" name="Int. J. Syst. Evol. Microbiol.">
        <title>The Global Catalogue of Microorganisms (GCM) 10K type strain sequencing project: providing services to taxonomists for standard genome sequencing and annotation.</title>
        <authorList>
            <consortium name="The Broad Institute Genomics Platform"/>
            <consortium name="The Broad Institute Genome Sequencing Center for Infectious Disease"/>
            <person name="Wu L."/>
            <person name="Ma J."/>
        </authorList>
    </citation>
    <scope>NUCLEOTIDE SEQUENCE [LARGE SCALE GENOMIC DNA]</scope>
    <source>
        <strain evidence="2 3">JCM 15976</strain>
    </source>
</reference>
<evidence type="ECO:0008006" key="4">
    <source>
        <dbReference type="Google" id="ProtNLM"/>
    </source>
</evidence>
<comment type="caution">
    <text evidence="2">The sequence shown here is derived from an EMBL/GenBank/DDBJ whole genome shotgun (WGS) entry which is preliminary data.</text>
</comment>
<sequence>MRVFKEEQRFNQLWLIALIAISAIIPIILVCVEYFKNQNSISTLELILIILLLIFFSGLIFIFKLSTKIDELGIHYKFFPLHLKYNTISWKSINNAYIRTYEPISEYGGWGIKGGWNKSKGKAINVSGTIGIQLELANGKKLLIGTKKQIEAENTITYYKTQLNHSNNV</sequence>